<evidence type="ECO:0000256" key="2">
    <source>
        <dbReference type="ARBA" id="ARBA00020422"/>
    </source>
</evidence>
<dbReference type="NCBIfam" id="TIGR01003">
    <property type="entry name" value="PTS_HPr_family"/>
    <property type="match status" value="1"/>
</dbReference>
<gene>
    <name evidence="6" type="primary">dhaM</name>
    <name evidence="6" type="ORF">GCM10011577_35750</name>
</gene>
<proteinExistence type="predicted"/>
<dbReference type="Proteomes" id="UP000596938">
    <property type="component" value="Unassembled WGS sequence"/>
</dbReference>
<evidence type="ECO:0000256" key="3">
    <source>
        <dbReference type="ARBA" id="ARBA00022679"/>
    </source>
</evidence>
<dbReference type="SUPFAM" id="SSF55594">
    <property type="entry name" value="HPr-like"/>
    <property type="match status" value="1"/>
</dbReference>
<organism evidence="6 7">
    <name type="scientific">Pseudarthrobacter polychromogenes</name>
    <dbReference type="NCBI Taxonomy" id="1676"/>
    <lineage>
        <taxon>Bacteria</taxon>
        <taxon>Bacillati</taxon>
        <taxon>Actinomycetota</taxon>
        <taxon>Actinomycetes</taxon>
        <taxon>Micrococcales</taxon>
        <taxon>Micrococcaceae</taxon>
        <taxon>Pseudarthrobacter</taxon>
    </lineage>
</organism>
<dbReference type="PANTHER" id="PTHR38594:SF1">
    <property type="entry name" value="PEP-DEPENDENT DIHYDROXYACETONE KINASE, PHOSPHORYL DONOR SUBUNIT DHAM"/>
    <property type="match status" value="1"/>
</dbReference>
<dbReference type="EMBL" id="BMKU01000014">
    <property type="protein sequence ID" value="GGH08025.1"/>
    <property type="molecule type" value="Genomic_DNA"/>
</dbReference>
<dbReference type="PANTHER" id="PTHR38594">
    <property type="entry name" value="PEP-DEPENDENT DIHYDROXYACETONE KINASE, PHOSPHORYL DONOR SUBUNIT DHAM"/>
    <property type="match status" value="1"/>
</dbReference>
<evidence type="ECO:0000256" key="1">
    <source>
        <dbReference type="ARBA" id="ARBA00003681"/>
    </source>
</evidence>
<evidence type="ECO:0000313" key="7">
    <source>
        <dbReference type="Proteomes" id="UP000596938"/>
    </source>
</evidence>
<dbReference type="PROSITE" id="PS51350">
    <property type="entry name" value="PTS_HPR_DOM"/>
    <property type="match status" value="1"/>
</dbReference>
<dbReference type="Gene3D" id="3.40.50.510">
    <property type="entry name" value="Phosphotransferase system, mannose-type IIA component"/>
    <property type="match status" value="1"/>
</dbReference>
<dbReference type="PROSITE" id="PS51096">
    <property type="entry name" value="PTS_EIIA_TYPE_4"/>
    <property type="match status" value="1"/>
</dbReference>
<dbReference type="PROSITE" id="PS00369">
    <property type="entry name" value="PTS_HPR_HIS"/>
    <property type="match status" value="1"/>
</dbReference>
<protein>
    <recommendedName>
        <fullName evidence="2">Phosphocarrier protein HPr</fullName>
    </recommendedName>
</protein>
<evidence type="ECO:0000313" key="6">
    <source>
        <dbReference type="EMBL" id="GGH08025.1"/>
    </source>
</evidence>
<comment type="function">
    <text evidence="1">General (non sugar-specific) component of the phosphoenolpyruvate-dependent sugar phosphotransferase system (sugar PTS). This major carbohydrate active-transport system catalyzes the phosphorylation of incoming sugar substrates concomitantly with their translocation across the cell membrane. The phosphoryl group from phosphoenolpyruvate (PEP) is transferred to the phosphoryl carrier protein HPr by enzyme I. Phospho-HPr then transfers it to the PTS EIIA domain.</text>
</comment>
<dbReference type="Pfam" id="PF00381">
    <property type="entry name" value="PTS-HPr"/>
    <property type="match status" value="1"/>
</dbReference>
<dbReference type="InterPro" id="IPR039643">
    <property type="entry name" value="DhaM"/>
</dbReference>
<dbReference type="RefSeq" id="WP_188813185.1">
    <property type="nucleotide sequence ID" value="NZ_BAAAWV010000001.1"/>
</dbReference>
<dbReference type="InterPro" id="IPR036662">
    <property type="entry name" value="PTS_EIIA_man-typ_sf"/>
</dbReference>
<reference evidence="7" key="1">
    <citation type="journal article" date="2019" name="Int. J. Syst. Evol. Microbiol.">
        <title>The Global Catalogue of Microorganisms (GCM) 10K type strain sequencing project: providing services to taxonomists for standard genome sequencing and annotation.</title>
        <authorList>
            <consortium name="The Broad Institute Genomics Platform"/>
            <consortium name="The Broad Institute Genome Sequencing Center for Infectious Disease"/>
            <person name="Wu L."/>
            <person name="Ma J."/>
        </authorList>
    </citation>
    <scope>NUCLEOTIDE SEQUENCE [LARGE SCALE GENOMIC DNA]</scope>
    <source>
        <strain evidence="7">CGMCC 1.1927</strain>
    </source>
</reference>
<dbReference type="InterPro" id="IPR001020">
    <property type="entry name" value="PTS_HPr_His_P_site"/>
</dbReference>
<dbReference type="InterPro" id="IPR000032">
    <property type="entry name" value="HPr-like"/>
</dbReference>
<sequence>MIGIVLVSHSEALANAAMDLALQMVHGARPPIRIAAGAAGGFGTDATAIASAIDDLAKTDGVLVITDLGSAILSSSLALEIRSSTHQVVISDGPFVEATTAAVVGAAAGGSLADIAADASNALAAKKSQDATGQAASSAEHTDPGSPVVSAEERLINPMGLHTRPASLLVQMAGEFSSDIELTNTSSGRGPVNASSVIGLLSLGACKNDRIRIEASGPDAPQAVNAVKELVLQGFGELS</sequence>
<accession>A0ABQ1Y0P3</accession>
<keyword evidence="6" id="KW-0813">Transport</keyword>
<dbReference type="InterPro" id="IPR035895">
    <property type="entry name" value="HPr-like_sf"/>
</dbReference>
<dbReference type="Pfam" id="PF03610">
    <property type="entry name" value="EIIA-man"/>
    <property type="match status" value="1"/>
</dbReference>
<dbReference type="PRINTS" id="PR00107">
    <property type="entry name" value="PHOSPHOCPHPR"/>
</dbReference>
<feature type="domain" description="HPr" evidence="5">
    <location>
        <begin position="148"/>
        <end position="238"/>
    </location>
</feature>
<keyword evidence="7" id="KW-1185">Reference proteome</keyword>
<dbReference type="SUPFAM" id="SSF53062">
    <property type="entry name" value="PTS system fructose IIA component-like"/>
    <property type="match status" value="1"/>
</dbReference>
<feature type="domain" description="PTS EIIA type-4" evidence="4">
    <location>
        <begin position="1"/>
        <end position="132"/>
    </location>
</feature>
<evidence type="ECO:0000259" key="5">
    <source>
        <dbReference type="PROSITE" id="PS51350"/>
    </source>
</evidence>
<keyword evidence="6" id="KW-0762">Sugar transport</keyword>
<name>A0ABQ1Y0P3_9MICC</name>
<keyword evidence="3" id="KW-0808">Transferase</keyword>
<dbReference type="InterPro" id="IPR004701">
    <property type="entry name" value="PTS_EIIA_man-typ"/>
</dbReference>
<evidence type="ECO:0000259" key="4">
    <source>
        <dbReference type="PROSITE" id="PS51096"/>
    </source>
</evidence>
<dbReference type="CDD" id="cd00367">
    <property type="entry name" value="PTS-HPr_like"/>
    <property type="match status" value="1"/>
</dbReference>
<dbReference type="Gene3D" id="3.30.1340.10">
    <property type="entry name" value="HPr-like"/>
    <property type="match status" value="1"/>
</dbReference>
<comment type="caution">
    <text evidence="6">The sequence shown here is derived from an EMBL/GenBank/DDBJ whole genome shotgun (WGS) entry which is preliminary data.</text>
</comment>